<organism evidence="1">
    <name type="scientific">Arundo donax</name>
    <name type="common">Giant reed</name>
    <name type="synonym">Donax arundinaceus</name>
    <dbReference type="NCBI Taxonomy" id="35708"/>
    <lineage>
        <taxon>Eukaryota</taxon>
        <taxon>Viridiplantae</taxon>
        <taxon>Streptophyta</taxon>
        <taxon>Embryophyta</taxon>
        <taxon>Tracheophyta</taxon>
        <taxon>Spermatophyta</taxon>
        <taxon>Magnoliopsida</taxon>
        <taxon>Liliopsida</taxon>
        <taxon>Poales</taxon>
        <taxon>Poaceae</taxon>
        <taxon>PACMAD clade</taxon>
        <taxon>Arundinoideae</taxon>
        <taxon>Arundineae</taxon>
        <taxon>Arundo</taxon>
    </lineage>
</organism>
<evidence type="ECO:0000313" key="1">
    <source>
        <dbReference type="EMBL" id="JAD47795.1"/>
    </source>
</evidence>
<protein>
    <submittedName>
        <fullName evidence="1">Uncharacterized protein</fullName>
    </submittedName>
</protein>
<reference evidence="1" key="2">
    <citation type="journal article" date="2015" name="Data Brief">
        <title>Shoot transcriptome of the giant reed, Arundo donax.</title>
        <authorList>
            <person name="Barrero R.A."/>
            <person name="Guerrero F.D."/>
            <person name="Moolhuijzen P."/>
            <person name="Goolsby J.A."/>
            <person name="Tidwell J."/>
            <person name="Bellgard S.E."/>
            <person name="Bellgard M.I."/>
        </authorList>
    </citation>
    <scope>NUCLEOTIDE SEQUENCE</scope>
    <source>
        <tissue evidence="1">Shoot tissue taken approximately 20 cm above the soil surface</tissue>
    </source>
</reference>
<dbReference type="EMBL" id="GBRH01250100">
    <property type="protein sequence ID" value="JAD47795.1"/>
    <property type="molecule type" value="Transcribed_RNA"/>
</dbReference>
<accession>A0A0A9AFT8</accession>
<name>A0A0A9AFT8_ARUDO</name>
<reference evidence="1" key="1">
    <citation type="submission" date="2014-09" db="EMBL/GenBank/DDBJ databases">
        <authorList>
            <person name="Magalhaes I.L.F."/>
            <person name="Oliveira U."/>
            <person name="Santos F.R."/>
            <person name="Vidigal T.H.D.A."/>
            <person name="Brescovit A.D."/>
            <person name="Santos A.J."/>
        </authorList>
    </citation>
    <scope>NUCLEOTIDE SEQUENCE</scope>
    <source>
        <tissue evidence="1">Shoot tissue taken approximately 20 cm above the soil surface</tissue>
    </source>
</reference>
<proteinExistence type="predicted"/>
<dbReference type="AlphaFoldDB" id="A0A0A9AFT8"/>
<sequence>MLPCLLTGSKRRVKARGGRTLTNEGEMRHFVSGGTYIQWDRDHFCSNLTKLLVGIFAAIQSDFNI</sequence>